<keyword evidence="5" id="KW-1185">Reference proteome</keyword>
<dbReference type="EMBL" id="NPZB01000001">
    <property type="protein sequence ID" value="PNS09859.1"/>
    <property type="molecule type" value="Genomic_DNA"/>
</dbReference>
<dbReference type="InterPro" id="IPR056823">
    <property type="entry name" value="TEN-like_YD-shell"/>
</dbReference>
<dbReference type="NCBIfam" id="TIGR03696">
    <property type="entry name" value="Rhs_assc_core"/>
    <property type="match status" value="1"/>
</dbReference>
<keyword evidence="2" id="KW-0732">Signal</keyword>
<dbReference type="InterPro" id="IPR022385">
    <property type="entry name" value="Rhs_assc_core"/>
</dbReference>
<dbReference type="PANTHER" id="PTHR32305">
    <property type="match status" value="1"/>
</dbReference>
<dbReference type="AlphaFoldDB" id="A0A2K1Q488"/>
<organism evidence="4 5">
    <name type="scientific">Solilutibacter silvestris</name>
    <dbReference type="NCBI Taxonomy" id="1645665"/>
    <lineage>
        <taxon>Bacteria</taxon>
        <taxon>Pseudomonadati</taxon>
        <taxon>Pseudomonadota</taxon>
        <taxon>Gammaproteobacteria</taxon>
        <taxon>Lysobacterales</taxon>
        <taxon>Lysobacteraceae</taxon>
        <taxon>Solilutibacter</taxon>
    </lineage>
</organism>
<dbReference type="InterPro" id="IPR050708">
    <property type="entry name" value="T6SS_VgrG/RHS"/>
</dbReference>
<accession>A0A2K1Q488</accession>
<sequence length="297" mass="31805">MNMTRALVFILAWFCVANAHAQVVEYVHTDALGSPVAITNESAQVIDRTDYEPYGNLIGKVNNDRPGYTGHVMDSATGLTYMQQRYYDPTIGRFLSTDPVQANANTGALFNRFAYASNNPYKFTDPDGRQDAYYHVQAIVDGWRRTADWVQKKFDTAVAKTDVRVQADVCSGACVSVDQSILHGDGNLSITPVGWAGGSPSKGGQGAFVGVFVQPREGLVVTEGAKAGANSPVNAASGAEVKYGEGLAAGADVQVSPTGKSEVTPKVGLGVGEVTKPLEVKLFKWDFSKKPEDKSDK</sequence>
<feature type="chain" id="PRO_5014436332" evidence="2">
    <location>
        <begin position="22"/>
        <end position="297"/>
    </location>
</feature>
<evidence type="ECO:0000313" key="4">
    <source>
        <dbReference type="EMBL" id="PNS09859.1"/>
    </source>
</evidence>
<feature type="domain" description="Teneurin-like YD-shell" evidence="3">
    <location>
        <begin position="26"/>
        <end position="120"/>
    </location>
</feature>
<dbReference type="Proteomes" id="UP000236220">
    <property type="component" value="Unassembled WGS sequence"/>
</dbReference>
<gene>
    <name evidence="4" type="ORF">Lysil_1488</name>
</gene>
<proteinExistence type="predicted"/>
<protein>
    <submittedName>
        <fullName evidence="4">RHS domain-containing protein</fullName>
    </submittedName>
</protein>
<dbReference type="RefSeq" id="WP_338064163.1">
    <property type="nucleotide sequence ID" value="NZ_NPZB01000001.1"/>
</dbReference>
<dbReference type="Pfam" id="PF25023">
    <property type="entry name" value="TEN_YD-shell"/>
    <property type="match status" value="1"/>
</dbReference>
<comment type="caution">
    <text evidence="4">The sequence shown here is derived from an EMBL/GenBank/DDBJ whole genome shotgun (WGS) entry which is preliminary data.</text>
</comment>
<dbReference type="Gene3D" id="2.180.10.10">
    <property type="entry name" value="RHS repeat-associated core"/>
    <property type="match status" value="1"/>
</dbReference>
<feature type="signal peptide" evidence="2">
    <location>
        <begin position="1"/>
        <end position="21"/>
    </location>
</feature>
<dbReference type="PANTHER" id="PTHR32305:SF15">
    <property type="entry name" value="PROTEIN RHSA-RELATED"/>
    <property type="match status" value="1"/>
</dbReference>
<evidence type="ECO:0000313" key="5">
    <source>
        <dbReference type="Proteomes" id="UP000236220"/>
    </source>
</evidence>
<name>A0A2K1Q488_9GAMM</name>
<evidence type="ECO:0000259" key="3">
    <source>
        <dbReference type="Pfam" id="PF25023"/>
    </source>
</evidence>
<evidence type="ECO:0000256" key="2">
    <source>
        <dbReference type="SAM" id="SignalP"/>
    </source>
</evidence>
<reference evidence="4 5" key="1">
    <citation type="submission" date="2017-08" db="EMBL/GenBank/DDBJ databases">
        <title>Lysobacter sylvestris genome.</title>
        <authorList>
            <person name="Zhang D.-C."/>
            <person name="Albuquerque L."/>
            <person name="Franca L."/>
            <person name="Froufe H.J.C."/>
            <person name="Barroso C."/>
            <person name="Egas C."/>
            <person name="Da Costa M."/>
            <person name="Margesin R."/>
        </authorList>
    </citation>
    <scope>NUCLEOTIDE SEQUENCE [LARGE SCALE GENOMIC DNA]</scope>
    <source>
        <strain evidence="4 5">AM20-91</strain>
    </source>
</reference>
<evidence type="ECO:0000256" key="1">
    <source>
        <dbReference type="ARBA" id="ARBA00022737"/>
    </source>
</evidence>
<keyword evidence="1" id="KW-0677">Repeat</keyword>